<dbReference type="HAMAP" id="MF_00148">
    <property type="entry name" value="UDG"/>
    <property type="match status" value="1"/>
</dbReference>
<evidence type="ECO:0000256" key="12">
    <source>
        <dbReference type="RuleBase" id="RU003780"/>
    </source>
</evidence>
<comment type="catalytic activity">
    <reaction evidence="1 10 12">
        <text>Hydrolyzes single-stranded DNA or mismatched double-stranded DNA and polynucleotides, releasing free uracil.</text>
        <dbReference type="EC" id="3.2.2.27"/>
    </reaction>
</comment>
<dbReference type="PANTHER" id="PTHR11264:SF0">
    <property type="entry name" value="URACIL-DNA GLYCOSYLASE"/>
    <property type="match status" value="1"/>
</dbReference>
<evidence type="ECO:0000256" key="1">
    <source>
        <dbReference type="ARBA" id="ARBA00001400"/>
    </source>
</evidence>
<dbReference type="SUPFAM" id="SSF52141">
    <property type="entry name" value="Uracil-DNA glycosylase-like"/>
    <property type="match status" value="1"/>
</dbReference>
<evidence type="ECO:0000256" key="8">
    <source>
        <dbReference type="ARBA" id="ARBA00022801"/>
    </source>
</evidence>
<evidence type="ECO:0000313" key="15">
    <source>
        <dbReference type="Proteomes" id="UP000228641"/>
    </source>
</evidence>
<dbReference type="EMBL" id="PGGD01000001">
    <property type="protein sequence ID" value="PJF00875.1"/>
    <property type="molecule type" value="Genomic_DNA"/>
</dbReference>
<dbReference type="FunFam" id="3.40.470.10:FF:000001">
    <property type="entry name" value="Uracil-DNA glycosylase"/>
    <property type="match status" value="1"/>
</dbReference>
<evidence type="ECO:0000256" key="5">
    <source>
        <dbReference type="ARBA" id="ARBA00018429"/>
    </source>
</evidence>
<dbReference type="SMART" id="SM00987">
    <property type="entry name" value="UreE_C"/>
    <property type="match status" value="1"/>
</dbReference>
<dbReference type="NCBIfam" id="NF003592">
    <property type="entry name" value="PRK05254.1-5"/>
    <property type="match status" value="1"/>
</dbReference>
<evidence type="ECO:0000259" key="13">
    <source>
        <dbReference type="SMART" id="SM00986"/>
    </source>
</evidence>
<evidence type="ECO:0000256" key="2">
    <source>
        <dbReference type="ARBA" id="ARBA00002631"/>
    </source>
</evidence>
<keyword evidence="6 10" id="KW-0963">Cytoplasm</keyword>
<dbReference type="InterPro" id="IPR005122">
    <property type="entry name" value="Uracil-DNA_glycosylase-like"/>
</dbReference>
<name>A0A2M8M9H9_PREIN</name>
<dbReference type="InterPro" id="IPR036895">
    <property type="entry name" value="Uracil-DNA_glycosylase-like_sf"/>
</dbReference>
<dbReference type="NCBIfam" id="TIGR00628">
    <property type="entry name" value="ung"/>
    <property type="match status" value="1"/>
</dbReference>
<gene>
    <name evidence="10" type="primary">ung</name>
    <name evidence="14" type="ORF">CUB97_06275</name>
</gene>
<dbReference type="SMART" id="SM00986">
    <property type="entry name" value="UDG"/>
    <property type="match status" value="1"/>
</dbReference>
<dbReference type="Gene3D" id="3.40.470.10">
    <property type="entry name" value="Uracil-DNA glycosylase-like domain"/>
    <property type="match status" value="1"/>
</dbReference>
<keyword evidence="8 10" id="KW-0378">Hydrolase</keyword>
<evidence type="ECO:0000256" key="10">
    <source>
        <dbReference type="HAMAP-Rule" id="MF_00148"/>
    </source>
</evidence>
<dbReference type="PANTHER" id="PTHR11264">
    <property type="entry name" value="URACIL-DNA GLYCOSYLASE"/>
    <property type="match status" value="1"/>
</dbReference>
<dbReference type="InterPro" id="IPR002043">
    <property type="entry name" value="UDG_fam1"/>
</dbReference>
<dbReference type="Proteomes" id="UP000228641">
    <property type="component" value="Unassembled WGS sequence"/>
</dbReference>
<dbReference type="CDD" id="cd10027">
    <property type="entry name" value="UDG-F1-like"/>
    <property type="match status" value="1"/>
</dbReference>
<keyword evidence="7 10" id="KW-0227">DNA damage</keyword>
<dbReference type="NCBIfam" id="NF003588">
    <property type="entry name" value="PRK05254.1-1"/>
    <property type="match status" value="1"/>
</dbReference>
<dbReference type="GO" id="GO:0097510">
    <property type="term" value="P:base-excision repair, AP site formation via deaminated base removal"/>
    <property type="evidence" value="ECO:0007669"/>
    <property type="project" value="TreeGrafter"/>
</dbReference>
<evidence type="ECO:0000256" key="9">
    <source>
        <dbReference type="ARBA" id="ARBA00023204"/>
    </source>
</evidence>
<dbReference type="AlphaFoldDB" id="A0A2M8M9H9"/>
<comment type="function">
    <text evidence="2 10 12">Excises uracil residues from the DNA which can arise as a result of misincorporation of dUMP residues by DNA polymerase or due to deamination of cytosine.</text>
</comment>
<dbReference type="PROSITE" id="PS00130">
    <property type="entry name" value="U_DNA_GLYCOSYLASE"/>
    <property type="match status" value="1"/>
</dbReference>
<dbReference type="InterPro" id="IPR018085">
    <property type="entry name" value="Ura-DNA_Glyclase_AS"/>
</dbReference>
<dbReference type="GO" id="GO:0005737">
    <property type="term" value="C:cytoplasm"/>
    <property type="evidence" value="ECO:0007669"/>
    <property type="project" value="UniProtKB-SubCell"/>
</dbReference>
<evidence type="ECO:0000256" key="4">
    <source>
        <dbReference type="ARBA" id="ARBA00012030"/>
    </source>
</evidence>
<comment type="caution">
    <text evidence="14">The sequence shown here is derived from an EMBL/GenBank/DDBJ whole genome shotgun (WGS) entry which is preliminary data.</text>
</comment>
<reference evidence="14 15" key="1">
    <citation type="submission" date="2017-11" db="EMBL/GenBank/DDBJ databases">
        <title>Genome sequencing of Prevotella intermedia KCOM 1779.</title>
        <authorList>
            <person name="Kook J.-K."/>
            <person name="Park S.-N."/>
            <person name="Lim Y.K."/>
        </authorList>
    </citation>
    <scope>NUCLEOTIDE SEQUENCE [LARGE SCALE GENOMIC DNA]</scope>
    <source>
        <strain evidence="14 15">KCOM 1779</strain>
    </source>
</reference>
<comment type="similarity">
    <text evidence="3 10 12">Belongs to the uracil-DNA glycosylase (UDG) superfamily. UNG family.</text>
</comment>
<protein>
    <recommendedName>
        <fullName evidence="5 10">Uracil-DNA glycosylase</fullName>
        <shortName evidence="10">UDG</shortName>
        <ecNumber evidence="4 10">3.2.2.27</ecNumber>
    </recommendedName>
</protein>
<evidence type="ECO:0000256" key="3">
    <source>
        <dbReference type="ARBA" id="ARBA00008184"/>
    </source>
</evidence>
<evidence type="ECO:0000256" key="7">
    <source>
        <dbReference type="ARBA" id="ARBA00022763"/>
    </source>
</evidence>
<dbReference type="NCBIfam" id="NF003591">
    <property type="entry name" value="PRK05254.1-4"/>
    <property type="match status" value="1"/>
</dbReference>
<dbReference type="NCBIfam" id="NF003589">
    <property type="entry name" value="PRK05254.1-2"/>
    <property type="match status" value="1"/>
</dbReference>
<dbReference type="Pfam" id="PF03167">
    <property type="entry name" value="UDG"/>
    <property type="match status" value="1"/>
</dbReference>
<evidence type="ECO:0000256" key="11">
    <source>
        <dbReference type="PROSITE-ProRule" id="PRU10072"/>
    </source>
</evidence>
<feature type="active site" description="Proton acceptor" evidence="10 11">
    <location>
        <position position="64"/>
    </location>
</feature>
<dbReference type="GO" id="GO:0004844">
    <property type="term" value="F:uracil DNA N-glycosylase activity"/>
    <property type="evidence" value="ECO:0007669"/>
    <property type="project" value="UniProtKB-UniRule"/>
</dbReference>
<proteinExistence type="inferred from homology"/>
<keyword evidence="9 10" id="KW-0234">DNA repair</keyword>
<evidence type="ECO:0000256" key="6">
    <source>
        <dbReference type="ARBA" id="ARBA00022490"/>
    </source>
</evidence>
<organism evidence="14 15">
    <name type="scientific">Prevotella intermedia</name>
    <dbReference type="NCBI Taxonomy" id="28131"/>
    <lineage>
        <taxon>Bacteria</taxon>
        <taxon>Pseudomonadati</taxon>
        <taxon>Bacteroidota</taxon>
        <taxon>Bacteroidia</taxon>
        <taxon>Bacteroidales</taxon>
        <taxon>Prevotellaceae</taxon>
        <taxon>Prevotella</taxon>
    </lineage>
</organism>
<dbReference type="EC" id="3.2.2.27" evidence="4 10"/>
<dbReference type="RefSeq" id="WP_100189776.1">
    <property type="nucleotide sequence ID" value="NZ_PGGD01000001.1"/>
</dbReference>
<feature type="domain" description="Uracil-DNA glycosylase-like" evidence="13">
    <location>
        <begin position="49"/>
        <end position="210"/>
    </location>
</feature>
<evidence type="ECO:0000313" key="14">
    <source>
        <dbReference type="EMBL" id="PJF00875.1"/>
    </source>
</evidence>
<comment type="subcellular location">
    <subcellularLocation>
        <location evidence="10">Cytoplasm</location>
    </subcellularLocation>
</comment>
<sequence length="220" mass="24876">MVDIEASWKQHLESEFTKPYFTQLTESVRNEYRNSLCFPPGKLVFNAFNLCPFDKVKVVILGQDPYHEQGQAMGLSFSVPEGIMLPPSLQNIYKEIQNDLGKPIPTSGDLTRWAKQGVLLLNATLTVRAHIANSHQTLGWQNFTDAAIAALSNHRAHVVFMLWGGFARSKKRLIDANRHCIIESVHPSPLSANRGGWFGQHQFSRCNAYLKQQGLDEIDW</sequence>
<accession>A0A2M8M9H9</accession>